<dbReference type="OrthoDB" id="10031887at2759"/>
<dbReference type="Ensembl" id="ENSSFOT00015011701.2">
    <property type="protein sequence ID" value="ENSSFOP00015011551.2"/>
    <property type="gene ID" value="ENSSFOG00015007462.2"/>
</dbReference>
<dbReference type="AlphaFoldDB" id="A0A8C9RGK9"/>
<evidence type="ECO:0000313" key="2">
    <source>
        <dbReference type="Ensembl" id="ENSSFOP00015011551.2"/>
    </source>
</evidence>
<proteinExistence type="predicted"/>
<reference evidence="2" key="2">
    <citation type="submission" date="2025-08" db="UniProtKB">
        <authorList>
            <consortium name="Ensembl"/>
        </authorList>
    </citation>
    <scope>IDENTIFICATION</scope>
</reference>
<sequence length="151" mass="17055">MKPCARAVAVLLLLLFGKDGPSTPSMFPCLTYIERNLRVDCEFPPTYKTPGPYCEYKQDSRLVGSTRPGIQPVPELKRRANVTLVHPTLCRLIYARMPGTSDEKAYTYTCRVYQGSVALENSMALHPLGALFKFSRTFSFSKTLYSISIYR</sequence>
<dbReference type="GeneTree" id="ENSGT00770000120972"/>
<name>A0A8C9RGK9_SCLFO</name>
<reference evidence="2" key="3">
    <citation type="submission" date="2025-09" db="UniProtKB">
        <authorList>
            <consortium name="Ensembl"/>
        </authorList>
    </citation>
    <scope>IDENTIFICATION</scope>
</reference>
<keyword evidence="3" id="KW-1185">Reference proteome</keyword>
<organism evidence="2 3">
    <name type="scientific">Scleropages formosus</name>
    <name type="common">Asian bonytongue</name>
    <name type="synonym">Osteoglossum formosum</name>
    <dbReference type="NCBI Taxonomy" id="113540"/>
    <lineage>
        <taxon>Eukaryota</taxon>
        <taxon>Metazoa</taxon>
        <taxon>Chordata</taxon>
        <taxon>Craniata</taxon>
        <taxon>Vertebrata</taxon>
        <taxon>Euteleostomi</taxon>
        <taxon>Actinopterygii</taxon>
        <taxon>Neopterygii</taxon>
        <taxon>Teleostei</taxon>
        <taxon>Osteoglossocephala</taxon>
        <taxon>Osteoglossomorpha</taxon>
        <taxon>Osteoglossiformes</taxon>
        <taxon>Osteoglossidae</taxon>
        <taxon>Scleropages</taxon>
    </lineage>
</organism>
<protein>
    <submittedName>
        <fullName evidence="2">Si:ch211-215c18.3</fullName>
    </submittedName>
</protein>
<feature type="chain" id="PRO_5034919380" evidence="1">
    <location>
        <begin position="25"/>
        <end position="151"/>
    </location>
</feature>
<feature type="signal peptide" evidence="1">
    <location>
        <begin position="1"/>
        <end position="24"/>
    </location>
</feature>
<dbReference type="Proteomes" id="UP000694397">
    <property type="component" value="Chromosome 4"/>
</dbReference>
<evidence type="ECO:0000313" key="3">
    <source>
        <dbReference type="Proteomes" id="UP000694397"/>
    </source>
</evidence>
<reference evidence="2 3" key="1">
    <citation type="submission" date="2019-04" db="EMBL/GenBank/DDBJ databases">
        <authorList>
            <consortium name="Wellcome Sanger Institute Data Sharing"/>
        </authorList>
    </citation>
    <scope>NUCLEOTIDE SEQUENCE [LARGE SCALE GENOMIC DNA]</scope>
</reference>
<keyword evidence="1" id="KW-0732">Signal</keyword>
<evidence type="ECO:0000256" key="1">
    <source>
        <dbReference type="SAM" id="SignalP"/>
    </source>
</evidence>
<accession>A0A8C9RGK9</accession>